<reference evidence="1 2" key="1">
    <citation type="submission" date="2015-01" db="EMBL/GenBank/DDBJ databases">
        <title>Genome Sequencing of Rickettsiales.</title>
        <authorList>
            <person name="Daugherty S.C."/>
            <person name="Su Q."/>
            <person name="Abolude K."/>
            <person name="Beier-Sexton M."/>
            <person name="Carlyon J.A."/>
            <person name="Carter R."/>
            <person name="Day N.P."/>
            <person name="Dumler S.J."/>
            <person name="Dyachenko V."/>
            <person name="Godinez A."/>
            <person name="Kurtti T.J."/>
            <person name="Lichay M."/>
            <person name="Mullins K.E."/>
            <person name="Ott S."/>
            <person name="Pappas-Brown V."/>
            <person name="Paris D.H."/>
            <person name="Patel P."/>
            <person name="Richards A.L."/>
            <person name="Sadzewicz L."/>
            <person name="Sears K."/>
            <person name="Seidman D."/>
            <person name="Sengamalay N."/>
            <person name="Stenos J."/>
            <person name="Tallon L.J."/>
            <person name="Vincent G."/>
            <person name="Fraser C.M."/>
            <person name="Munderloh U."/>
            <person name="Dunning-Hotopp J.C."/>
        </authorList>
    </citation>
    <scope>NUCLEOTIDE SEQUENCE [LARGE SCALE GENOMIC DNA]</scope>
    <source>
        <strain evidence="1 2">CRT53-1</strain>
    </source>
</reference>
<proteinExistence type="predicted"/>
<sequence length="43" mass="4968">MTAVSRFVLQLRKHIHQCFETERDLHWTIEATPSLLDSIGVTS</sequence>
<gene>
    <name evidence="1" type="ORF">APHCRT_1375</name>
</gene>
<organism evidence="1 2">
    <name type="scientific">Anaplasma phagocytophilum str. CRT53-1</name>
    <dbReference type="NCBI Taxonomy" id="1359157"/>
    <lineage>
        <taxon>Bacteria</taxon>
        <taxon>Pseudomonadati</taxon>
        <taxon>Pseudomonadota</taxon>
        <taxon>Alphaproteobacteria</taxon>
        <taxon>Rickettsiales</taxon>
        <taxon>Anaplasmataceae</taxon>
        <taxon>Anaplasma</taxon>
        <taxon>phagocytophilum group</taxon>
    </lineage>
</organism>
<dbReference type="EMBL" id="LAOD01000029">
    <property type="protein sequence ID" value="KJV82138.1"/>
    <property type="molecule type" value="Genomic_DNA"/>
</dbReference>
<accession>A0A0F3PPF1</accession>
<comment type="caution">
    <text evidence="1">The sequence shown here is derived from an EMBL/GenBank/DDBJ whole genome shotgun (WGS) entry which is preliminary data.</text>
</comment>
<protein>
    <submittedName>
        <fullName evidence="1">Uncharacterized protein</fullName>
    </submittedName>
</protein>
<dbReference type="AlphaFoldDB" id="A0A0F3PPF1"/>
<evidence type="ECO:0000313" key="2">
    <source>
        <dbReference type="Proteomes" id="UP000033722"/>
    </source>
</evidence>
<name>A0A0F3PPF1_ANAPH</name>
<evidence type="ECO:0000313" key="1">
    <source>
        <dbReference type="EMBL" id="KJV82138.1"/>
    </source>
</evidence>
<dbReference type="Proteomes" id="UP000033722">
    <property type="component" value="Unassembled WGS sequence"/>
</dbReference>